<evidence type="ECO:0000256" key="1">
    <source>
        <dbReference type="SAM" id="Phobius"/>
    </source>
</evidence>
<evidence type="ECO:0000313" key="3">
    <source>
        <dbReference type="Proteomes" id="UP000614200"/>
    </source>
</evidence>
<feature type="transmembrane region" description="Helical" evidence="1">
    <location>
        <begin position="131"/>
        <end position="153"/>
    </location>
</feature>
<gene>
    <name evidence="2" type="ORF">ISU02_11130</name>
</gene>
<organism evidence="2 3">
    <name type="scientific">Fusibacter ferrireducens</name>
    <dbReference type="NCBI Taxonomy" id="2785058"/>
    <lineage>
        <taxon>Bacteria</taxon>
        <taxon>Bacillati</taxon>
        <taxon>Bacillota</taxon>
        <taxon>Clostridia</taxon>
        <taxon>Eubacteriales</taxon>
        <taxon>Eubacteriales Family XII. Incertae Sedis</taxon>
        <taxon>Fusibacter</taxon>
    </lineage>
</organism>
<keyword evidence="1" id="KW-0472">Membrane</keyword>
<comment type="caution">
    <text evidence="2">The sequence shown here is derived from an EMBL/GenBank/DDBJ whole genome shotgun (WGS) entry which is preliminary data.</text>
</comment>
<dbReference type="Proteomes" id="UP000614200">
    <property type="component" value="Unassembled WGS sequence"/>
</dbReference>
<evidence type="ECO:0008006" key="4">
    <source>
        <dbReference type="Google" id="ProtNLM"/>
    </source>
</evidence>
<dbReference type="EMBL" id="JADKNH010000006">
    <property type="protein sequence ID" value="MBF4693680.1"/>
    <property type="molecule type" value="Genomic_DNA"/>
</dbReference>
<feature type="transmembrane region" description="Helical" evidence="1">
    <location>
        <begin position="12"/>
        <end position="30"/>
    </location>
</feature>
<dbReference type="RefSeq" id="WP_194701922.1">
    <property type="nucleotide sequence ID" value="NZ_JADKNH010000006.1"/>
</dbReference>
<name>A0ABR9ZTA7_9FIRM</name>
<feature type="transmembrane region" description="Helical" evidence="1">
    <location>
        <begin position="42"/>
        <end position="66"/>
    </location>
</feature>
<keyword evidence="1" id="KW-1133">Transmembrane helix</keyword>
<feature type="transmembrane region" description="Helical" evidence="1">
    <location>
        <begin position="102"/>
        <end position="125"/>
    </location>
</feature>
<proteinExistence type="predicted"/>
<protein>
    <recommendedName>
        <fullName evidence="4">Mg2+ and Co2+ transporter CorB</fullName>
    </recommendedName>
</protein>
<reference evidence="2 3" key="1">
    <citation type="submission" date="2020-11" db="EMBL/GenBank/DDBJ databases">
        <title>Fusibacter basophilias sp. nov.</title>
        <authorList>
            <person name="Qiu D."/>
        </authorList>
    </citation>
    <scope>NUCLEOTIDE SEQUENCE [LARGE SCALE GENOMIC DNA]</scope>
    <source>
        <strain evidence="2 3">Q10-2</strain>
    </source>
</reference>
<keyword evidence="1" id="KW-0812">Transmembrane</keyword>
<evidence type="ECO:0000313" key="2">
    <source>
        <dbReference type="EMBL" id="MBF4693680.1"/>
    </source>
</evidence>
<accession>A0ABR9ZTA7</accession>
<keyword evidence="3" id="KW-1185">Reference proteome</keyword>
<sequence length="197" mass="21638">MKAKRKINYRWIIRTFIMTFMLAVIFSVVSEALMRNVNVFSAFLMLMIIIFIGIFFDAIGIAVAAANEKPFHSMASAQIKSAKYSIMLIKNASKVSNFCNDVIGDIAGIISGTTIGIIIGAISQYNIPTKFYPYLSVGISGLVAAMTVGGKAIGKEIAISRAKEVVDFTGKIIYVLKLVFSIGTYKKMLQGRRDRNV</sequence>